<proteinExistence type="predicted"/>
<organism evidence="3 4">
    <name type="scientific">Botryobasidium botryosum (strain FD-172 SS1)</name>
    <dbReference type="NCBI Taxonomy" id="930990"/>
    <lineage>
        <taxon>Eukaryota</taxon>
        <taxon>Fungi</taxon>
        <taxon>Dikarya</taxon>
        <taxon>Basidiomycota</taxon>
        <taxon>Agaricomycotina</taxon>
        <taxon>Agaricomycetes</taxon>
        <taxon>Cantharellales</taxon>
        <taxon>Botryobasidiaceae</taxon>
        <taxon>Botryobasidium</taxon>
    </lineage>
</organism>
<dbReference type="Pfam" id="PF00096">
    <property type="entry name" value="zf-C2H2"/>
    <property type="match status" value="2"/>
</dbReference>
<dbReference type="PROSITE" id="PS00028">
    <property type="entry name" value="ZINC_FINGER_C2H2_1"/>
    <property type="match status" value="1"/>
</dbReference>
<dbReference type="InterPro" id="IPR036236">
    <property type="entry name" value="Znf_C2H2_sf"/>
</dbReference>
<dbReference type="InParanoid" id="A0A067M3U4"/>
<evidence type="ECO:0000313" key="4">
    <source>
        <dbReference type="Proteomes" id="UP000027195"/>
    </source>
</evidence>
<feature type="domain" description="C2H2-type" evidence="2">
    <location>
        <begin position="3"/>
        <end position="32"/>
    </location>
</feature>
<dbReference type="GO" id="GO:0008270">
    <property type="term" value="F:zinc ion binding"/>
    <property type="evidence" value="ECO:0007669"/>
    <property type="project" value="UniProtKB-KW"/>
</dbReference>
<evidence type="ECO:0000313" key="3">
    <source>
        <dbReference type="EMBL" id="KDQ10234.1"/>
    </source>
</evidence>
<keyword evidence="1" id="KW-0862">Zinc</keyword>
<accession>A0A067M3U4</accession>
<dbReference type="PROSITE" id="PS50157">
    <property type="entry name" value="ZINC_FINGER_C2H2_2"/>
    <property type="match status" value="1"/>
</dbReference>
<dbReference type="HOGENOM" id="CLU_002678_42_25_1"/>
<keyword evidence="4" id="KW-1185">Reference proteome</keyword>
<dbReference type="Proteomes" id="UP000027195">
    <property type="component" value="Unassembled WGS sequence"/>
</dbReference>
<protein>
    <recommendedName>
        <fullName evidence="2">C2H2-type domain-containing protein</fullName>
    </recommendedName>
</protein>
<dbReference type="OrthoDB" id="10004641at2759"/>
<dbReference type="EMBL" id="KL198069">
    <property type="protein sequence ID" value="KDQ10234.1"/>
    <property type="molecule type" value="Genomic_DNA"/>
</dbReference>
<dbReference type="Gene3D" id="3.30.160.60">
    <property type="entry name" value="Classic Zinc Finger"/>
    <property type="match status" value="1"/>
</dbReference>
<reference evidence="4" key="1">
    <citation type="journal article" date="2014" name="Proc. Natl. Acad. Sci. U.S.A.">
        <title>Extensive sampling of basidiomycete genomes demonstrates inadequacy of the white-rot/brown-rot paradigm for wood decay fungi.</title>
        <authorList>
            <person name="Riley R."/>
            <person name="Salamov A.A."/>
            <person name="Brown D.W."/>
            <person name="Nagy L.G."/>
            <person name="Floudas D."/>
            <person name="Held B.W."/>
            <person name="Levasseur A."/>
            <person name="Lombard V."/>
            <person name="Morin E."/>
            <person name="Otillar R."/>
            <person name="Lindquist E.A."/>
            <person name="Sun H."/>
            <person name="LaButti K.M."/>
            <person name="Schmutz J."/>
            <person name="Jabbour D."/>
            <person name="Luo H."/>
            <person name="Baker S.E."/>
            <person name="Pisabarro A.G."/>
            <person name="Walton J.D."/>
            <person name="Blanchette R.A."/>
            <person name="Henrissat B."/>
            <person name="Martin F."/>
            <person name="Cullen D."/>
            <person name="Hibbett D.S."/>
            <person name="Grigoriev I.V."/>
        </authorList>
    </citation>
    <scope>NUCLEOTIDE SEQUENCE [LARGE SCALE GENOMIC DNA]</scope>
    <source>
        <strain evidence="4">FD-172 SS1</strain>
    </source>
</reference>
<evidence type="ECO:0000259" key="2">
    <source>
        <dbReference type="PROSITE" id="PS50157"/>
    </source>
</evidence>
<name>A0A067M3U4_BOTB1</name>
<keyword evidence="1" id="KW-0479">Metal-binding</keyword>
<sequence>MSYLCSYNGCALVVSSQGHLIRHMDTHNQEQGMYSCQYCSYTARQRSNVKVHIQTVQ</sequence>
<dbReference type="SMART" id="SM00355">
    <property type="entry name" value="ZnF_C2H2"/>
    <property type="match status" value="2"/>
</dbReference>
<evidence type="ECO:0000256" key="1">
    <source>
        <dbReference type="PROSITE-ProRule" id="PRU00042"/>
    </source>
</evidence>
<dbReference type="AlphaFoldDB" id="A0A067M3U4"/>
<gene>
    <name evidence="3" type="ORF">BOTBODRAFT_496506</name>
</gene>
<keyword evidence="1" id="KW-0863">Zinc-finger</keyword>
<dbReference type="InterPro" id="IPR013087">
    <property type="entry name" value="Znf_C2H2_type"/>
</dbReference>
<dbReference type="SUPFAM" id="SSF57667">
    <property type="entry name" value="beta-beta-alpha zinc fingers"/>
    <property type="match status" value="1"/>
</dbReference>